<dbReference type="Proteomes" id="UP000051236">
    <property type="component" value="Unassembled WGS sequence"/>
</dbReference>
<dbReference type="GO" id="GO:0030655">
    <property type="term" value="P:beta-lactam antibiotic catabolic process"/>
    <property type="evidence" value="ECO:0007669"/>
    <property type="project" value="InterPro"/>
</dbReference>
<dbReference type="AlphaFoldDB" id="X0QNI4"/>
<reference evidence="1 2" key="1">
    <citation type="journal article" date="2015" name="Genome Announc.">
        <title>Expanding the biotechnology potential of lactobacilli through comparative genomics of 213 strains and associated genera.</title>
        <authorList>
            <person name="Sun Z."/>
            <person name="Harris H.M."/>
            <person name="McCann A."/>
            <person name="Guo C."/>
            <person name="Argimon S."/>
            <person name="Zhang W."/>
            <person name="Yang X."/>
            <person name="Jeffery I.B."/>
            <person name="Cooney J.C."/>
            <person name="Kagawa T.F."/>
            <person name="Liu W."/>
            <person name="Song Y."/>
            <person name="Salvetti E."/>
            <person name="Wrobel A."/>
            <person name="Rasinkangas P."/>
            <person name="Parkhill J."/>
            <person name="Rea M.C."/>
            <person name="O'Sullivan O."/>
            <person name="Ritari J."/>
            <person name="Douillard F.P."/>
            <person name="Paul Ross R."/>
            <person name="Yang R."/>
            <person name="Briner A.E."/>
            <person name="Felis G.E."/>
            <person name="de Vos W.M."/>
            <person name="Barrangou R."/>
            <person name="Klaenhammer T.R."/>
            <person name="Caufield P.W."/>
            <person name="Cui Y."/>
            <person name="Zhang H."/>
            <person name="O'Toole P.W."/>
        </authorList>
    </citation>
    <scope>NUCLEOTIDE SEQUENCE [LARGE SCALE GENOMIC DNA]</scope>
    <source>
        <strain evidence="1 2">DSM 18527</strain>
    </source>
</reference>
<gene>
    <name evidence="1" type="ORF">FC83_GL001318</name>
</gene>
<name>X0QNI4_9LACO</name>
<dbReference type="EMBL" id="AZGA01000016">
    <property type="protein sequence ID" value="KRM35190.1"/>
    <property type="molecule type" value="Genomic_DNA"/>
</dbReference>
<dbReference type="Gene3D" id="3.40.710.10">
    <property type="entry name" value="DD-peptidase/beta-lactamase superfamily"/>
    <property type="match status" value="1"/>
</dbReference>
<keyword evidence="2" id="KW-1185">Reference proteome</keyword>
<dbReference type="InterPro" id="IPR012338">
    <property type="entry name" value="Beta-lactam/transpept-like"/>
</dbReference>
<dbReference type="GO" id="GO:0008800">
    <property type="term" value="F:beta-lactamase activity"/>
    <property type="evidence" value="ECO:0007669"/>
    <property type="project" value="InterPro"/>
</dbReference>
<comment type="caution">
    <text evidence="1">The sequence shown here is derived from an EMBL/GenBank/DDBJ whole genome shotgun (WGS) entry which is preliminary data.</text>
</comment>
<protein>
    <submittedName>
        <fullName evidence="1">Beta-lactamase class A</fullName>
    </submittedName>
</protein>
<proteinExistence type="predicted"/>
<dbReference type="SUPFAM" id="SSF56601">
    <property type="entry name" value="beta-lactamase/transpeptidase-like"/>
    <property type="match status" value="1"/>
</dbReference>
<evidence type="ECO:0000313" key="1">
    <source>
        <dbReference type="EMBL" id="KRM35190.1"/>
    </source>
</evidence>
<organism evidence="1 2">
    <name type="scientific">Agrilactobacillus composti DSM 18527 = JCM 14202</name>
    <dbReference type="NCBI Taxonomy" id="1423734"/>
    <lineage>
        <taxon>Bacteria</taxon>
        <taxon>Bacillati</taxon>
        <taxon>Bacillota</taxon>
        <taxon>Bacilli</taxon>
        <taxon>Lactobacillales</taxon>
        <taxon>Lactobacillaceae</taxon>
        <taxon>Agrilactobacillus</taxon>
    </lineage>
</organism>
<dbReference type="PANTHER" id="PTHR35333:SF3">
    <property type="entry name" value="BETA-LACTAMASE-TYPE TRANSPEPTIDASE FOLD CONTAINING PROTEIN"/>
    <property type="match status" value="1"/>
</dbReference>
<accession>X0QNI4</accession>
<dbReference type="STRING" id="1423734.FC83_GL001318"/>
<dbReference type="eggNOG" id="COG2367">
    <property type="taxonomic scope" value="Bacteria"/>
</dbReference>
<dbReference type="PATRIC" id="fig|1423734.3.peg.1331"/>
<evidence type="ECO:0000313" key="2">
    <source>
        <dbReference type="Proteomes" id="UP000051236"/>
    </source>
</evidence>
<sequence length="258" mass="28863">MYQQHNYLIKTESTTFSGENVENTRLIKAYQRILKNSNSQAAVQVAVYSKQTNKFYNFSNQKQPTFYTASIVKISILTQLLHNHQENKTDLSSEERSLAKASIEKSSNKASTDLYVYNLGGAQELDNLFNNLNMNNSAASDIGWTVTTTTAEDQVKLLNNIFYPSEYLSTHSQNYIKNLMENVARSQQWGISAGGTPFQNKNGWEQKDDGTWVINSMGHIGTGNKSITIAVLTAQNKTKNDGIRLVESLAKAASKELK</sequence>
<dbReference type="GO" id="GO:0046677">
    <property type="term" value="P:response to antibiotic"/>
    <property type="evidence" value="ECO:0007669"/>
    <property type="project" value="InterPro"/>
</dbReference>
<dbReference type="PANTHER" id="PTHR35333">
    <property type="entry name" value="BETA-LACTAMASE"/>
    <property type="match status" value="1"/>
</dbReference>
<dbReference type="InterPro" id="IPR000871">
    <property type="entry name" value="Beta-lactam_class-A"/>
</dbReference>